<name>A0ABR7FZQ4_9FIRM</name>
<dbReference type="PANTHER" id="PTHR38447:SF1">
    <property type="entry name" value="RNA POLYMERASE-BINDING TRANSCRIPTION FACTOR CARD"/>
    <property type="match status" value="1"/>
</dbReference>
<dbReference type="SUPFAM" id="SSF141259">
    <property type="entry name" value="CarD-like"/>
    <property type="match status" value="1"/>
</dbReference>
<evidence type="ECO:0000313" key="2">
    <source>
        <dbReference type="EMBL" id="MBC5679986.1"/>
    </source>
</evidence>
<protein>
    <submittedName>
        <fullName evidence="2">CarD family transcriptional regulator</fullName>
    </submittedName>
</protein>
<dbReference type="InterPro" id="IPR052531">
    <property type="entry name" value="CarD-like_regulator"/>
</dbReference>
<keyword evidence="3" id="KW-1185">Reference proteome</keyword>
<accession>A0ABR7FZQ4</accession>
<reference evidence="2 3" key="1">
    <citation type="submission" date="2020-08" db="EMBL/GenBank/DDBJ databases">
        <title>Genome public.</title>
        <authorList>
            <person name="Liu C."/>
            <person name="Sun Q."/>
        </authorList>
    </citation>
    <scope>NUCLEOTIDE SEQUENCE [LARGE SCALE GENOMIC DNA]</scope>
    <source>
        <strain evidence="2 3">NSJ-43</strain>
    </source>
</reference>
<proteinExistence type="predicted"/>
<gene>
    <name evidence="2" type="ORF">H8S01_03285</name>
</gene>
<dbReference type="Pfam" id="PF02559">
    <property type="entry name" value="CarD_TRCF_RID"/>
    <property type="match status" value="1"/>
</dbReference>
<dbReference type="EMBL" id="JACOPD010000002">
    <property type="protein sequence ID" value="MBC5679986.1"/>
    <property type="molecule type" value="Genomic_DNA"/>
</dbReference>
<dbReference type="Gene3D" id="2.40.10.170">
    <property type="match status" value="1"/>
</dbReference>
<dbReference type="Proteomes" id="UP000628463">
    <property type="component" value="Unassembled WGS sequence"/>
</dbReference>
<evidence type="ECO:0000259" key="1">
    <source>
        <dbReference type="SMART" id="SM01058"/>
    </source>
</evidence>
<feature type="domain" description="CarD-like/TRCF RNAP-interacting" evidence="1">
    <location>
        <begin position="1"/>
        <end position="111"/>
    </location>
</feature>
<dbReference type="Gene3D" id="1.20.58.1290">
    <property type="entry name" value="CarD-like, C-terminal domain"/>
    <property type="match status" value="1"/>
</dbReference>
<dbReference type="RefSeq" id="WP_186836168.1">
    <property type="nucleotide sequence ID" value="NZ_JACOPD010000002.1"/>
</dbReference>
<comment type="caution">
    <text evidence="2">The sequence shown here is derived from an EMBL/GenBank/DDBJ whole genome shotgun (WGS) entry which is preliminary data.</text>
</comment>
<dbReference type="InterPro" id="IPR003711">
    <property type="entry name" value="CarD-like/TRCF_RID"/>
</dbReference>
<evidence type="ECO:0000313" key="3">
    <source>
        <dbReference type="Proteomes" id="UP000628463"/>
    </source>
</evidence>
<dbReference type="SMART" id="SM01058">
    <property type="entry name" value="CarD_TRCF"/>
    <property type="match status" value="1"/>
</dbReference>
<sequence length="164" mass="18610">MFEVNDKVVYGIVGVCEVEDIAAPPIKGIEGDYYFLQPVYDDKGIIYSPVNSTKIQIRSIISKNECEKIIEKAKNCVKDELLNEKLSPAKYDEIVKSQDIEQLMHLVRHLYNIKNERAKDLRKMKSADSRTLSLARKLLYGEIAAASGKELTEVTHEMDAYLGI</sequence>
<dbReference type="InterPro" id="IPR042215">
    <property type="entry name" value="CarD-like_C"/>
</dbReference>
<dbReference type="PANTHER" id="PTHR38447">
    <property type="entry name" value="TRANSCRIPTION FACTOR YDEB-RELATED"/>
    <property type="match status" value="1"/>
</dbReference>
<organism evidence="2 3">
    <name type="scientific">Lachnospira hominis</name>
    <name type="common">ex Liu et al. 2021</name>
    <dbReference type="NCBI Taxonomy" id="2763051"/>
    <lineage>
        <taxon>Bacteria</taxon>
        <taxon>Bacillati</taxon>
        <taxon>Bacillota</taxon>
        <taxon>Clostridia</taxon>
        <taxon>Lachnospirales</taxon>
        <taxon>Lachnospiraceae</taxon>
        <taxon>Lachnospira</taxon>
    </lineage>
</organism>
<dbReference type="InterPro" id="IPR036101">
    <property type="entry name" value="CarD-like/TRCF_RID_sf"/>
</dbReference>